<sequence length="150" mass="16764">MTATARPIWACANVDARASREVAELKEIHDFRFESEVYEVSGQTLALSAMPRLLWLAHHRPDIYRQAATVTMISDWLAAKLSGELGRRPVQCRYHRDARSVQPRLASGAAGYGRAARRYALAGERDRHAAGGGYRTPRRSSAGCGRARRW</sequence>
<dbReference type="EC" id="2.7.1.-" evidence="6"/>
<feature type="compositionally biased region" description="Low complexity" evidence="4">
    <location>
        <begin position="139"/>
        <end position="150"/>
    </location>
</feature>
<dbReference type="Pfam" id="PF00370">
    <property type="entry name" value="FGGY_N"/>
    <property type="match status" value="1"/>
</dbReference>
<dbReference type="GO" id="GO:0016301">
    <property type="term" value="F:kinase activity"/>
    <property type="evidence" value="ECO:0007669"/>
    <property type="project" value="UniProtKB-KW"/>
</dbReference>
<evidence type="ECO:0000256" key="2">
    <source>
        <dbReference type="ARBA" id="ARBA00022679"/>
    </source>
</evidence>
<feature type="domain" description="Carbohydrate kinase FGGY N-terminal" evidence="5">
    <location>
        <begin position="14"/>
        <end position="85"/>
    </location>
</feature>
<proteinExistence type="inferred from homology"/>
<dbReference type="SUPFAM" id="SSF53067">
    <property type="entry name" value="Actin-like ATPase domain"/>
    <property type="match status" value="1"/>
</dbReference>
<dbReference type="InterPro" id="IPR050406">
    <property type="entry name" value="FGGY_Carb_Kinase"/>
</dbReference>
<accession>A0A4V6J206</accession>
<gene>
    <name evidence="6" type="primary">lsrK_1</name>
    <name evidence="6" type="ORF">NCTC9185_03865</name>
</gene>
<dbReference type="PANTHER" id="PTHR43095">
    <property type="entry name" value="SUGAR KINASE"/>
    <property type="match status" value="1"/>
</dbReference>
<protein>
    <submittedName>
        <fullName evidence="6">Autoinducer 2 kinase LsrK</fullName>
        <ecNumber evidence="6">2.7.1.-</ecNumber>
    </submittedName>
</protein>
<evidence type="ECO:0000313" key="6">
    <source>
        <dbReference type="EMBL" id="VTN11904.1"/>
    </source>
</evidence>
<comment type="similarity">
    <text evidence="1">Belongs to the FGGY kinase family.</text>
</comment>
<dbReference type="InterPro" id="IPR018484">
    <property type="entry name" value="FGGY_N"/>
</dbReference>
<reference evidence="6 7" key="1">
    <citation type="submission" date="2019-04" db="EMBL/GenBank/DDBJ databases">
        <authorList>
            <consortium name="Pathogen Informatics"/>
        </authorList>
    </citation>
    <scope>NUCLEOTIDE SEQUENCE [LARGE SCALE GENOMIC DNA]</scope>
    <source>
        <strain evidence="6 7">NCTC9185</strain>
    </source>
</reference>
<feature type="region of interest" description="Disordered" evidence="4">
    <location>
        <begin position="128"/>
        <end position="150"/>
    </location>
</feature>
<dbReference type="Gene3D" id="3.30.420.40">
    <property type="match status" value="1"/>
</dbReference>
<evidence type="ECO:0000313" key="7">
    <source>
        <dbReference type="Proteomes" id="UP000339249"/>
    </source>
</evidence>
<dbReference type="InterPro" id="IPR043129">
    <property type="entry name" value="ATPase_NBD"/>
</dbReference>
<dbReference type="AlphaFoldDB" id="A0A4V6J206"/>
<dbReference type="EMBL" id="CABDVU010000001">
    <property type="protein sequence ID" value="VTN11904.1"/>
    <property type="molecule type" value="Genomic_DNA"/>
</dbReference>
<evidence type="ECO:0000256" key="4">
    <source>
        <dbReference type="SAM" id="MobiDB-lite"/>
    </source>
</evidence>
<evidence type="ECO:0000256" key="1">
    <source>
        <dbReference type="ARBA" id="ARBA00009156"/>
    </source>
</evidence>
<evidence type="ECO:0000256" key="3">
    <source>
        <dbReference type="ARBA" id="ARBA00022777"/>
    </source>
</evidence>
<keyword evidence="2 6" id="KW-0808">Transferase</keyword>
<dbReference type="PANTHER" id="PTHR43095:SF1">
    <property type="entry name" value="AUTOINDUCER-2 KINASE"/>
    <property type="match status" value="1"/>
</dbReference>
<keyword evidence="3 6" id="KW-0418">Kinase</keyword>
<dbReference type="Proteomes" id="UP000339249">
    <property type="component" value="Unassembled WGS sequence"/>
</dbReference>
<name>A0A4V6J206_RAOTE</name>
<evidence type="ECO:0000259" key="5">
    <source>
        <dbReference type="Pfam" id="PF00370"/>
    </source>
</evidence>
<dbReference type="GO" id="GO:0005975">
    <property type="term" value="P:carbohydrate metabolic process"/>
    <property type="evidence" value="ECO:0007669"/>
    <property type="project" value="InterPro"/>
</dbReference>
<organism evidence="6 7">
    <name type="scientific">Raoultella terrigena</name>
    <name type="common">Klebsiella terrigena</name>
    <dbReference type="NCBI Taxonomy" id="577"/>
    <lineage>
        <taxon>Bacteria</taxon>
        <taxon>Pseudomonadati</taxon>
        <taxon>Pseudomonadota</taxon>
        <taxon>Gammaproteobacteria</taxon>
        <taxon>Enterobacterales</taxon>
        <taxon>Enterobacteriaceae</taxon>
        <taxon>Klebsiella/Raoultella group</taxon>
        <taxon>Raoultella</taxon>
    </lineage>
</organism>